<dbReference type="EMBL" id="VYKL01000026">
    <property type="protein sequence ID" value="KAA9021849.1"/>
    <property type="molecule type" value="Genomic_DNA"/>
</dbReference>
<accession>A0A5J5HQQ6</accession>
<keyword evidence="1" id="KW-0472">Membrane</keyword>
<keyword evidence="4" id="KW-1185">Reference proteome</keyword>
<sequence length="80" mass="9266">MGLFIFYDSLAYVIIHLVHKKILQWMAVMINSFIILLIGLSRIYLGVYDPSDIVGGFLAGGAWLLICIILFRYYEYRCDL</sequence>
<organism evidence="3 4">
    <name type="scientific">Niallia endozanthoxylica</name>
    <dbReference type="NCBI Taxonomy" id="2036016"/>
    <lineage>
        <taxon>Bacteria</taxon>
        <taxon>Bacillati</taxon>
        <taxon>Bacillota</taxon>
        <taxon>Bacilli</taxon>
        <taxon>Bacillales</taxon>
        <taxon>Bacillaceae</taxon>
        <taxon>Niallia</taxon>
    </lineage>
</organism>
<dbReference type="InterPro" id="IPR000326">
    <property type="entry name" value="PAP2/HPO"/>
</dbReference>
<protein>
    <submittedName>
        <fullName evidence="3">Phosphatase PAP2 family protein</fullName>
    </submittedName>
</protein>
<evidence type="ECO:0000256" key="1">
    <source>
        <dbReference type="SAM" id="Phobius"/>
    </source>
</evidence>
<gene>
    <name evidence="3" type="ORF">F4V44_17315</name>
</gene>
<dbReference type="OrthoDB" id="9789113at2"/>
<keyword evidence="1" id="KW-1133">Transmembrane helix</keyword>
<evidence type="ECO:0000313" key="4">
    <source>
        <dbReference type="Proteomes" id="UP000326671"/>
    </source>
</evidence>
<evidence type="ECO:0000259" key="2">
    <source>
        <dbReference type="Pfam" id="PF01569"/>
    </source>
</evidence>
<dbReference type="SUPFAM" id="SSF48317">
    <property type="entry name" value="Acid phosphatase/Vanadium-dependent haloperoxidase"/>
    <property type="match status" value="1"/>
</dbReference>
<dbReference type="InterPro" id="IPR036938">
    <property type="entry name" value="PAP2/HPO_sf"/>
</dbReference>
<reference evidence="3 4" key="1">
    <citation type="submission" date="2019-09" db="EMBL/GenBank/DDBJ databases">
        <title>Whole genome sequences of isolates from the Mars Exploration Rovers.</title>
        <authorList>
            <person name="Seuylemezian A."/>
            <person name="Vaishampayan P."/>
        </authorList>
    </citation>
    <scope>NUCLEOTIDE SEQUENCE [LARGE SCALE GENOMIC DNA]</scope>
    <source>
        <strain evidence="3 4">MER_TA_151</strain>
    </source>
</reference>
<comment type="caution">
    <text evidence="3">The sequence shown here is derived from an EMBL/GenBank/DDBJ whole genome shotgun (WGS) entry which is preliminary data.</text>
</comment>
<feature type="transmembrane region" description="Helical" evidence="1">
    <location>
        <begin position="53"/>
        <end position="74"/>
    </location>
</feature>
<dbReference type="Pfam" id="PF01569">
    <property type="entry name" value="PAP2"/>
    <property type="match status" value="1"/>
</dbReference>
<feature type="domain" description="Phosphatidic acid phosphatase type 2/haloperoxidase" evidence="2">
    <location>
        <begin position="10"/>
        <end position="73"/>
    </location>
</feature>
<dbReference type="AlphaFoldDB" id="A0A5J5HQQ6"/>
<evidence type="ECO:0000313" key="3">
    <source>
        <dbReference type="EMBL" id="KAA9021849.1"/>
    </source>
</evidence>
<dbReference type="Gene3D" id="1.20.144.10">
    <property type="entry name" value="Phosphatidic acid phosphatase type 2/haloperoxidase"/>
    <property type="match status" value="1"/>
</dbReference>
<dbReference type="Proteomes" id="UP000326671">
    <property type="component" value="Unassembled WGS sequence"/>
</dbReference>
<keyword evidence="1" id="KW-0812">Transmembrane</keyword>
<name>A0A5J5HQQ6_9BACI</name>
<proteinExistence type="predicted"/>
<feature type="transmembrane region" description="Helical" evidence="1">
    <location>
        <begin position="25"/>
        <end position="47"/>
    </location>
</feature>